<dbReference type="InterPro" id="IPR014768">
    <property type="entry name" value="GBD/FH3_dom"/>
</dbReference>
<protein>
    <recommendedName>
        <fullName evidence="9">FH2 domain-containing protein</fullName>
    </recommendedName>
</protein>
<dbReference type="GO" id="GO:0003779">
    <property type="term" value="F:actin binding"/>
    <property type="evidence" value="ECO:0007669"/>
    <property type="project" value="InterPro"/>
</dbReference>
<name>A0A7G3ZEC1_9SACH</name>
<dbReference type="Gene3D" id="6.10.30.50">
    <property type="match status" value="1"/>
</dbReference>
<dbReference type="FunFam" id="1.20.58.2220:FF:000006">
    <property type="entry name" value="Cytokinesis protein sepA"/>
    <property type="match status" value="1"/>
</dbReference>
<evidence type="ECO:0008006" key="9">
    <source>
        <dbReference type="Google" id="ProtNLM"/>
    </source>
</evidence>
<dbReference type="Gene3D" id="1.20.58.2220">
    <property type="entry name" value="Formin, FH2 domain"/>
    <property type="match status" value="1"/>
</dbReference>
<dbReference type="EMBL" id="CP059248">
    <property type="protein sequence ID" value="QLL31857.1"/>
    <property type="molecule type" value="Genomic_DNA"/>
</dbReference>
<dbReference type="PROSITE" id="PS51232">
    <property type="entry name" value="GBD_FH3"/>
    <property type="match status" value="1"/>
</dbReference>
<dbReference type="SMART" id="SM00498">
    <property type="entry name" value="FH2"/>
    <property type="match status" value="1"/>
</dbReference>
<dbReference type="GO" id="GO:0031267">
    <property type="term" value="F:small GTPase binding"/>
    <property type="evidence" value="ECO:0007669"/>
    <property type="project" value="InterPro"/>
</dbReference>
<feature type="region of interest" description="Disordered" evidence="4">
    <location>
        <begin position="723"/>
        <end position="780"/>
    </location>
</feature>
<dbReference type="GO" id="GO:0070649">
    <property type="term" value="P:formin-nucleated actin cable assembly"/>
    <property type="evidence" value="ECO:0007669"/>
    <property type="project" value="UniProtKB-ARBA"/>
</dbReference>
<feature type="domain" description="FH2" evidence="6">
    <location>
        <begin position="780"/>
        <end position="1195"/>
    </location>
</feature>
<dbReference type="InterPro" id="IPR015425">
    <property type="entry name" value="FH2_Formin"/>
</dbReference>
<dbReference type="Proteomes" id="UP000515788">
    <property type="component" value="Chromosome 3"/>
</dbReference>
<dbReference type="GO" id="GO:0005522">
    <property type="term" value="F:profilin binding"/>
    <property type="evidence" value="ECO:0007669"/>
    <property type="project" value="UniProtKB-ARBA"/>
</dbReference>
<dbReference type="RefSeq" id="XP_037138532.1">
    <property type="nucleotide sequence ID" value="XM_037282637.1"/>
</dbReference>
<dbReference type="Pfam" id="PF02181">
    <property type="entry name" value="FH2"/>
    <property type="match status" value="1"/>
</dbReference>
<dbReference type="GO" id="GO:0043332">
    <property type="term" value="C:mating projection tip"/>
    <property type="evidence" value="ECO:0007669"/>
    <property type="project" value="TreeGrafter"/>
</dbReference>
<evidence type="ECO:0000313" key="8">
    <source>
        <dbReference type="Proteomes" id="UP000515788"/>
    </source>
</evidence>
<feature type="domain" description="GBD/FH3" evidence="5">
    <location>
        <begin position="90"/>
        <end position="459"/>
    </location>
</feature>
<dbReference type="PANTHER" id="PTHR47102:SF1">
    <property type="entry name" value="BNI1-RELATED PROTEIN 1"/>
    <property type="match status" value="1"/>
</dbReference>
<evidence type="ECO:0000256" key="2">
    <source>
        <dbReference type="ARBA" id="ARBA00037935"/>
    </source>
</evidence>
<dbReference type="SUPFAM" id="SSF101447">
    <property type="entry name" value="Formin homology 2 domain (FH2 domain)"/>
    <property type="match status" value="1"/>
</dbReference>
<dbReference type="GO" id="GO:0032153">
    <property type="term" value="C:cell division site"/>
    <property type="evidence" value="ECO:0007669"/>
    <property type="project" value="TreeGrafter"/>
</dbReference>
<dbReference type="GO" id="GO:0071474">
    <property type="term" value="P:cellular hyperosmotic response"/>
    <property type="evidence" value="ECO:0007669"/>
    <property type="project" value="UniProtKB-ARBA"/>
</dbReference>
<dbReference type="Gene3D" id="1.25.10.10">
    <property type="entry name" value="Leucine-rich Repeat Variant"/>
    <property type="match status" value="1"/>
</dbReference>
<evidence type="ECO:0000313" key="7">
    <source>
        <dbReference type="EMBL" id="QLL31857.1"/>
    </source>
</evidence>
<dbReference type="SUPFAM" id="SSF48371">
    <property type="entry name" value="ARM repeat"/>
    <property type="match status" value="1"/>
</dbReference>
<dbReference type="SMART" id="SM01140">
    <property type="entry name" value="Drf_GBD"/>
    <property type="match status" value="1"/>
</dbReference>
<dbReference type="InterPro" id="IPR016024">
    <property type="entry name" value="ARM-type_fold"/>
</dbReference>
<dbReference type="InterPro" id="IPR042201">
    <property type="entry name" value="FH2_Formin_sf"/>
</dbReference>
<keyword evidence="8" id="KW-1185">Reference proteome</keyword>
<dbReference type="PANTHER" id="PTHR47102">
    <property type="entry name" value="PROTEIN BNI1"/>
    <property type="match status" value="1"/>
</dbReference>
<dbReference type="OrthoDB" id="1104827at2759"/>
<proteinExistence type="inferred from homology"/>
<feature type="compositionally biased region" description="Pro residues" evidence="4">
    <location>
        <begin position="726"/>
        <end position="743"/>
    </location>
</feature>
<dbReference type="GO" id="GO:0005737">
    <property type="term" value="C:cytoplasm"/>
    <property type="evidence" value="ECO:0007669"/>
    <property type="project" value="UniProtKB-ARBA"/>
</dbReference>
<dbReference type="GO" id="GO:1903475">
    <property type="term" value="P:mitotic actomyosin contractile ring assembly"/>
    <property type="evidence" value="ECO:0007669"/>
    <property type="project" value="UniProtKB-ARBA"/>
</dbReference>
<organism evidence="7 8">
    <name type="scientific">Torulaspora globosa</name>
    <dbReference type="NCBI Taxonomy" id="48254"/>
    <lineage>
        <taxon>Eukaryota</taxon>
        <taxon>Fungi</taxon>
        <taxon>Dikarya</taxon>
        <taxon>Ascomycota</taxon>
        <taxon>Saccharomycotina</taxon>
        <taxon>Saccharomycetes</taxon>
        <taxon>Saccharomycetales</taxon>
        <taxon>Saccharomycetaceae</taxon>
        <taxon>Torulaspora</taxon>
    </lineage>
</organism>
<dbReference type="InterPro" id="IPR010473">
    <property type="entry name" value="GTPase-bd"/>
</dbReference>
<gene>
    <name evidence="7" type="ORF">HG536_0C00240</name>
</gene>
<evidence type="ECO:0000259" key="5">
    <source>
        <dbReference type="PROSITE" id="PS51232"/>
    </source>
</evidence>
<dbReference type="AlphaFoldDB" id="A0A7G3ZEC1"/>
<comment type="similarity">
    <text evidence="2">Belongs to the formin homology family. BNI1 subfamily.</text>
</comment>
<dbReference type="GO" id="GO:0005935">
    <property type="term" value="C:cellular bud neck"/>
    <property type="evidence" value="ECO:0007669"/>
    <property type="project" value="UniProtKB-ARBA"/>
</dbReference>
<dbReference type="InterPro" id="IPR051661">
    <property type="entry name" value="Actin_filament_regulator"/>
</dbReference>
<accession>A0A7G3ZEC1</accession>
<feature type="region of interest" description="Disordered" evidence="4">
    <location>
        <begin position="656"/>
        <end position="680"/>
    </location>
</feature>
<dbReference type="InterPro" id="IPR011989">
    <property type="entry name" value="ARM-like"/>
</dbReference>
<keyword evidence="1 3" id="KW-0175">Coiled coil</keyword>
<dbReference type="KEGG" id="tgb:HG536_0C00240"/>
<dbReference type="GO" id="GO:0045010">
    <property type="term" value="P:actin nucleation"/>
    <property type="evidence" value="ECO:0007669"/>
    <property type="project" value="UniProtKB-ARBA"/>
</dbReference>
<evidence type="ECO:0000256" key="3">
    <source>
        <dbReference type="SAM" id="Coils"/>
    </source>
</evidence>
<feature type="coiled-coil region" evidence="3">
    <location>
        <begin position="484"/>
        <end position="564"/>
    </location>
</feature>
<evidence type="ECO:0000256" key="1">
    <source>
        <dbReference type="ARBA" id="ARBA00023054"/>
    </source>
</evidence>
<dbReference type="PROSITE" id="PS51444">
    <property type="entry name" value="FH2"/>
    <property type="match status" value="1"/>
</dbReference>
<evidence type="ECO:0000259" key="6">
    <source>
        <dbReference type="PROSITE" id="PS51444"/>
    </source>
</evidence>
<dbReference type="GeneID" id="59324994"/>
<dbReference type="GO" id="GO:0051016">
    <property type="term" value="P:barbed-end actin filament capping"/>
    <property type="evidence" value="ECO:0007669"/>
    <property type="project" value="UniProtKB-ARBA"/>
</dbReference>
<reference evidence="7 8" key="1">
    <citation type="submission" date="2020-06" db="EMBL/GenBank/DDBJ databases">
        <title>The yeast mating-type switching endonuclease HO is a domesticated member of an unorthodox homing genetic element family.</title>
        <authorList>
            <person name="Coughlan A.Y."/>
            <person name="Lombardi L."/>
            <person name="Braun-Galleani S."/>
            <person name="Martos A.R."/>
            <person name="Galeote V."/>
            <person name="Bigey F."/>
            <person name="Dequin S."/>
            <person name="Byrne K.P."/>
            <person name="Wolfe K.H."/>
        </authorList>
    </citation>
    <scope>NUCLEOTIDE SEQUENCE [LARGE SCALE GENOMIC DNA]</scope>
    <source>
        <strain evidence="7 8">CBS764</strain>
    </source>
</reference>
<sequence>MMRGYSGERWVDPYDYKRRSRSLGNESSLDVRSSGLTAAGEDFGVSQTDELINRGLSLAGRGLTGDGSVSGLVGKNYSTSEIESRRFDPRNPPADGSVEEEFQQLLQDKTYFWGEARKNLPNFSREKKWSLICSFRSKESPNCSNDSLTAPLLRNQLLQNLDQSLRAPGNRSKNLHQLEKALRQSGFAQAFLAQDGIKTLFDCSPDIQADDQYVYLRCFKTLMNYDQARFGILNSPALLNYFCGLVVDEITRLSCKLVSAEILLLLTYVDEENGYEKVLKGLSGQIKGWLECLQRILTTEIPDDNEPFYARIKAGKNRNNFVLTSLFLINSIGQALRIKEQKIHFVRSLKENKIHHCFHLMKQLRVNDIDKQVEIYVELERKILETCFAKGQLEDSVYEPALQQLINSTKGTLIEQDLSCLIDSFNQIVGSRTTAESIKIFKSLRSILEYLIDNFCTNVPSQPATLVQESINKFLDKLESDEIARRAMNEMTELENTIISLRKQLSELKELKDTSKEKLVKELKYAKTISETKDTEILELSKKLEETKELRRKDEKKLEHALSQSLSDKIKGNSHSVFDNLKARTQLNKTKPKRVRSMLKSQRLQSLSSYVEPLAKVDSIVNSYNKGNSPDECGKVSDSSFSTSFEDSFLHSDAVRTARKVSPDSEGESPQQLSKKKVRLGKSVDDLDGISRRSELAVASQNMAIAPSTVLSIENNKSAVNSKVPAPLPVPPPPPPPPPPPLPEAFGKASRERSGLSGEAVSSDDVPPPPPLPAALLESNVSKPPAKEAMKQIHWEKLDEIAETLWEDQEQKNETFKELEKSGIFSQIESCFKIKERAVKPFEKTDTAEKSNTKTFLPRDLAQQFGINLHMFSQYSPDEFVLKVLKCDMEILQNSTALEFFTREDLVKIPSSLHKLFGPYSSDYLHDRKPEKNPSELDRPDRIFLDLCYNLRAYWYERSICLLTLTTYERDYYDLVYRLQKIDDVIQRLKHGFRFKNFLYIIVEIGNYMNKRPAGGIRLSSLNKLAFVKSSSDKSVSFLHFVERLIRVKYPDLYGFTDELGKVEDLGKISLDHLEQECSDFRTKIGTVVSIIKEGKLSDPDVLHPEDLVVKKMTYKANRAQKKADLLQDQLKLISNDLSKLMRYYGEDCEKPEAKDGFFQNLIEFSQTFRKCAKENVEREECERVYEQRKIMIETRRRSVSNNNAKLQDEEDAVDVLLAKLRGVEKSSALVRRRRSTKYFDISSQGKDSSQKPRPIPAGTNAVLLERTHAMLEDIHNI</sequence>
<evidence type="ECO:0000256" key="4">
    <source>
        <dbReference type="SAM" id="MobiDB-lite"/>
    </source>
</evidence>
<feature type="coiled-coil region" evidence="3">
    <location>
        <begin position="1110"/>
        <end position="1137"/>
    </location>
</feature>